<dbReference type="InterPro" id="IPR036410">
    <property type="entry name" value="HSP_DnaJ_Cys-rich_dom_sf"/>
</dbReference>
<dbReference type="PRINTS" id="PR00625">
    <property type="entry name" value="JDOMAIN"/>
</dbReference>
<dbReference type="CDD" id="cd10719">
    <property type="entry name" value="DnaJ_zf"/>
    <property type="match status" value="1"/>
</dbReference>
<dbReference type="AlphaFoldDB" id="A0AAW1Q0X0"/>
<evidence type="ECO:0000256" key="6">
    <source>
        <dbReference type="SAM" id="MobiDB-lite"/>
    </source>
</evidence>
<dbReference type="Pfam" id="PF00684">
    <property type="entry name" value="DnaJ_CXXCXGXG"/>
    <property type="match status" value="1"/>
</dbReference>
<dbReference type="GO" id="GO:0051082">
    <property type="term" value="F:unfolded protein binding"/>
    <property type="evidence" value="ECO:0007669"/>
    <property type="project" value="InterPro"/>
</dbReference>
<gene>
    <name evidence="9" type="ORF">WJX72_008274</name>
</gene>
<feature type="domain" description="CR-type" evidence="8">
    <location>
        <begin position="148"/>
        <end position="232"/>
    </location>
</feature>
<dbReference type="Pfam" id="PF01556">
    <property type="entry name" value="DnaJ_C"/>
    <property type="match status" value="1"/>
</dbReference>
<evidence type="ECO:0000313" key="9">
    <source>
        <dbReference type="EMBL" id="KAK9814588.1"/>
    </source>
</evidence>
<dbReference type="CDD" id="cd10747">
    <property type="entry name" value="DnaJ_C"/>
    <property type="match status" value="1"/>
</dbReference>
<dbReference type="HAMAP" id="MF_01152">
    <property type="entry name" value="DnaJ"/>
    <property type="match status" value="1"/>
</dbReference>
<dbReference type="GO" id="GO:0006457">
    <property type="term" value="P:protein folding"/>
    <property type="evidence" value="ECO:0007669"/>
    <property type="project" value="InterPro"/>
</dbReference>
<dbReference type="PROSITE" id="PS00636">
    <property type="entry name" value="DNAJ_1"/>
    <property type="match status" value="1"/>
</dbReference>
<dbReference type="InterPro" id="IPR018253">
    <property type="entry name" value="DnaJ_domain_CS"/>
</dbReference>
<dbReference type="GO" id="GO:0009408">
    <property type="term" value="P:response to heat"/>
    <property type="evidence" value="ECO:0007669"/>
    <property type="project" value="InterPro"/>
</dbReference>
<dbReference type="Gene3D" id="1.10.287.110">
    <property type="entry name" value="DnaJ domain"/>
    <property type="match status" value="1"/>
</dbReference>
<dbReference type="Pfam" id="PF00226">
    <property type="entry name" value="DnaJ"/>
    <property type="match status" value="1"/>
</dbReference>
<reference evidence="9 10" key="1">
    <citation type="journal article" date="2024" name="Nat. Commun.">
        <title>Phylogenomics reveals the evolutionary origins of lichenization in chlorophyte algae.</title>
        <authorList>
            <person name="Puginier C."/>
            <person name="Libourel C."/>
            <person name="Otte J."/>
            <person name="Skaloud P."/>
            <person name="Haon M."/>
            <person name="Grisel S."/>
            <person name="Petersen M."/>
            <person name="Berrin J.G."/>
            <person name="Delaux P.M."/>
            <person name="Dal Grande F."/>
            <person name="Keller J."/>
        </authorList>
    </citation>
    <scope>NUCLEOTIDE SEQUENCE [LARGE SCALE GENOMIC DNA]</scope>
    <source>
        <strain evidence="9 10">SAG 2043</strain>
    </source>
</reference>
<feature type="zinc finger region" description="CR-type" evidence="5">
    <location>
        <begin position="148"/>
        <end position="232"/>
    </location>
</feature>
<dbReference type="PROSITE" id="PS50076">
    <property type="entry name" value="DNAJ_2"/>
    <property type="match status" value="1"/>
</dbReference>
<feature type="region of interest" description="Disordered" evidence="6">
    <location>
        <begin position="401"/>
        <end position="435"/>
    </location>
</feature>
<dbReference type="InterPro" id="IPR012724">
    <property type="entry name" value="DnaJ"/>
</dbReference>
<accession>A0AAW1Q0X0</accession>
<dbReference type="Gene3D" id="2.10.230.10">
    <property type="entry name" value="Heat shock protein DnaJ, cysteine-rich domain"/>
    <property type="match status" value="1"/>
</dbReference>
<keyword evidence="3 5" id="KW-0863">Zinc-finger</keyword>
<dbReference type="GO" id="GO:0030544">
    <property type="term" value="F:Hsp70 protein binding"/>
    <property type="evidence" value="ECO:0007669"/>
    <property type="project" value="InterPro"/>
</dbReference>
<evidence type="ECO:0000256" key="3">
    <source>
        <dbReference type="ARBA" id="ARBA00022771"/>
    </source>
</evidence>
<keyword evidence="1 5" id="KW-0479">Metal-binding</keyword>
<dbReference type="PROSITE" id="PS51188">
    <property type="entry name" value="ZF_CR"/>
    <property type="match status" value="1"/>
</dbReference>
<evidence type="ECO:0000259" key="7">
    <source>
        <dbReference type="PROSITE" id="PS50076"/>
    </source>
</evidence>
<dbReference type="InterPro" id="IPR002939">
    <property type="entry name" value="DnaJ_C"/>
</dbReference>
<organism evidence="9 10">
    <name type="scientific">[Myrmecia] bisecta</name>
    <dbReference type="NCBI Taxonomy" id="41462"/>
    <lineage>
        <taxon>Eukaryota</taxon>
        <taxon>Viridiplantae</taxon>
        <taxon>Chlorophyta</taxon>
        <taxon>core chlorophytes</taxon>
        <taxon>Trebouxiophyceae</taxon>
        <taxon>Trebouxiales</taxon>
        <taxon>Trebouxiaceae</taxon>
        <taxon>Myrmecia</taxon>
    </lineage>
</organism>
<feature type="domain" description="J" evidence="7">
    <location>
        <begin position="31"/>
        <end position="93"/>
    </location>
</feature>
<dbReference type="EMBL" id="JALJOR010000007">
    <property type="protein sequence ID" value="KAK9814588.1"/>
    <property type="molecule type" value="Genomic_DNA"/>
</dbReference>
<keyword evidence="4 5" id="KW-0862">Zinc</keyword>
<evidence type="ECO:0000256" key="5">
    <source>
        <dbReference type="PROSITE-ProRule" id="PRU00546"/>
    </source>
</evidence>
<evidence type="ECO:0000256" key="4">
    <source>
        <dbReference type="ARBA" id="ARBA00022833"/>
    </source>
</evidence>
<dbReference type="SUPFAM" id="SSF57938">
    <property type="entry name" value="DnaJ/Hsp40 cysteine-rich domain"/>
    <property type="match status" value="1"/>
</dbReference>
<dbReference type="InterPro" id="IPR008971">
    <property type="entry name" value="HSP40/DnaJ_pept-bd"/>
</dbReference>
<dbReference type="CDD" id="cd06257">
    <property type="entry name" value="DnaJ"/>
    <property type="match status" value="1"/>
</dbReference>
<dbReference type="GO" id="GO:0005524">
    <property type="term" value="F:ATP binding"/>
    <property type="evidence" value="ECO:0007669"/>
    <property type="project" value="InterPro"/>
</dbReference>
<keyword evidence="10" id="KW-1185">Reference proteome</keyword>
<proteinExistence type="inferred from homology"/>
<keyword evidence="2" id="KW-0677">Repeat</keyword>
<dbReference type="FunFam" id="2.60.260.20:FF:000003">
    <property type="entry name" value="DnaJ subfamily A member 2"/>
    <property type="match status" value="1"/>
</dbReference>
<dbReference type="InterPro" id="IPR044713">
    <property type="entry name" value="DNJA1/2-like"/>
</dbReference>
<dbReference type="GO" id="GO:0008270">
    <property type="term" value="F:zinc ion binding"/>
    <property type="evidence" value="ECO:0007669"/>
    <property type="project" value="UniProtKB-KW"/>
</dbReference>
<dbReference type="Proteomes" id="UP001489004">
    <property type="component" value="Unassembled WGS sequence"/>
</dbReference>
<evidence type="ECO:0000313" key="10">
    <source>
        <dbReference type="Proteomes" id="UP001489004"/>
    </source>
</evidence>
<dbReference type="InterPro" id="IPR001623">
    <property type="entry name" value="DnaJ_domain"/>
</dbReference>
<dbReference type="Gene3D" id="2.60.260.20">
    <property type="entry name" value="Urease metallochaperone UreE, N-terminal domain"/>
    <property type="match status" value="2"/>
</dbReference>
<dbReference type="InterPro" id="IPR001305">
    <property type="entry name" value="HSP_DnaJ_Cys-rich_dom"/>
</dbReference>
<evidence type="ECO:0000256" key="1">
    <source>
        <dbReference type="ARBA" id="ARBA00022723"/>
    </source>
</evidence>
<name>A0AAW1Q0X0_9CHLO</name>
<comment type="caution">
    <text evidence="9">The sequence shown here is derived from an EMBL/GenBank/DDBJ whole genome shotgun (WGS) entry which is preliminary data.</text>
</comment>
<evidence type="ECO:0000259" key="8">
    <source>
        <dbReference type="PROSITE" id="PS51188"/>
    </source>
</evidence>
<protein>
    <submittedName>
        <fullName evidence="9">Uncharacterized protein</fullName>
    </submittedName>
</protein>
<dbReference type="PANTHER" id="PTHR43888">
    <property type="entry name" value="DNAJ-LIKE-2, ISOFORM A-RELATED"/>
    <property type="match status" value="1"/>
</dbReference>
<dbReference type="SUPFAM" id="SSF46565">
    <property type="entry name" value="Chaperone J-domain"/>
    <property type="match status" value="1"/>
</dbReference>
<sequence>MFGGGFFGGGSGFGGIPEGFGRPKGNVDTTRYYKLLGVEKNASEAELRKAHRKLALRLHPDKTGGDAEKFKEINQAYDVLRDPEKRKIYDEYGEDAINEGMGSGGGGGGMADIFEMFGGGGGRRQTRERRGENVVHKLKVTLEEMYTGNSRKLSLTRNIKCETCSGAGTKSGRKYQCDVCHGSGVQVMMRPLGPGMMQQIQQPCSSCNQTGFRVPPNDMCTNCAGKGLIPEKKVFEVHVEQGHKHGAKVVLRGEAGCSEPNVQPGDVIFVLEQKPHKSFKRVGNDLVYEKEISLTEALCGTHFLITHLDGRSLSVTSLPGEVIKPDSWKCIEDEGMPVHGSPYTKGNLYVHFAVVFPETVSSEQVEMLKRVLPGPSTSNGHMDIGEAEEVTLRAVKDIEEELRSRRTHGRGANEAYESDSEDEMRGGQRVQCAQQ</sequence>
<dbReference type="InterPro" id="IPR036869">
    <property type="entry name" value="J_dom_sf"/>
</dbReference>
<evidence type="ECO:0000256" key="2">
    <source>
        <dbReference type="ARBA" id="ARBA00022737"/>
    </source>
</evidence>
<dbReference type="FunFam" id="2.10.230.10:FF:000001">
    <property type="entry name" value="DnaJ subfamily A member 2"/>
    <property type="match status" value="1"/>
</dbReference>
<dbReference type="SUPFAM" id="SSF49493">
    <property type="entry name" value="HSP40/DnaJ peptide-binding domain"/>
    <property type="match status" value="2"/>
</dbReference>
<dbReference type="SMART" id="SM00271">
    <property type="entry name" value="DnaJ"/>
    <property type="match status" value="1"/>
</dbReference>